<proteinExistence type="inferred from homology"/>
<dbReference type="Proteomes" id="UP000186817">
    <property type="component" value="Unassembled WGS sequence"/>
</dbReference>
<comment type="caution">
    <text evidence="3">The sequence shown here is derived from an EMBL/GenBank/DDBJ whole genome shotgun (WGS) entry which is preliminary data.</text>
</comment>
<dbReference type="Pfam" id="PF05351">
    <property type="entry name" value="GMP_PDE_delta"/>
    <property type="match status" value="1"/>
</dbReference>
<dbReference type="EMBL" id="LSRX01000843">
    <property type="protein sequence ID" value="OLP87757.1"/>
    <property type="molecule type" value="Genomic_DNA"/>
</dbReference>
<organism evidence="3 4">
    <name type="scientific">Symbiodinium microadriaticum</name>
    <name type="common">Dinoflagellate</name>
    <name type="synonym">Zooxanthella microadriatica</name>
    <dbReference type="NCBI Taxonomy" id="2951"/>
    <lineage>
        <taxon>Eukaryota</taxon>
        <taxon>Sar</taxon>
        <taxon>Alveolata</taxon>
        <taxon>Dinophyceae</taxon>
        <taxon>Suessiales</taxon>
        <taxon>Symbiodiniaceae</taxon>
        <taxon>Symbiodinium</taxon>
    </lineage>
</organism>
<dbReference type="PANTHER" id="PTHR12976:SF0">
    <property type="entry name" value="RETINAL ROD RHODOPSIN-SENSITIVE CGMP 3',5'-CYCLIC PHOSPHODIESTERASE SUBUNIT DELTA"/>
    <property type="match status" value="1"/>
</dbReference>
<reference evidence="3 4" key="1">
    <citation type="submission" date="2016-02" db="EMBL/GenBank/DDBJ databases">
        <title>Genome analysis of coral dinoflagellate symbionts highlights evolutionary adaptations to a symbiotic lifestyle.</title>
        <authorList>
            <person name="Aranda M."/>
            <person name="Li Y."/>
            <person name="Liew Y.J."/>
            <person name="Baumgarten S."/>
            <person name="Simakov O."/>
            <person name="Wilson M."/>
            <person name="Piel J."/>
            <person name="Ashoor H."/>
            <person name="Bougouffa S."/>
            <person name="Bajic V.B."/>
            <person name="Ryu T."/>
            <person name="Ravasi T."/>
            <person name="Bayer T."/>
            <person name="Micklem G."/>
            <person name="Kim H."/>
            <person name="Bhak J."/>
            <person name="Lajeunesse T.C."/>
            <person name="Voolstra C.R."/>
        </authorList>
    </citation>
    <scope>NUCLEOTIDE SEQUENCE [LARGE SCALE GENOMIC DNA]</scope>
    <source>
        <strain evidence="3 4">CCMP2467</strain>
    </source>
</reference>
<gene>
    <name evidence="3" type="primary">PDE6D</name>
    <name evidence="3" type="ORF">AK812_SmicGene30995</name>
</gene>
<evidence type="ECO:0000259" key="2">
    <source>
        <dbReference type="Pfam" id="PF05351"/>
    </source>
</evidence>
<dbReference type="OMA" id="STNTWQN"/>
<comment type="similarity">
    <text evidence="1">Belongs to the PDE6D/unc-119 family.</text>
</comment>
<dbReference type="InterPro" id="IPR037036">
    <property type="entry name" value="PDED_dom_sf"/>
</dbReference>
<sequence>MLSSLARADAMAEGNQVSHVAGAHNEWADDLSRGADTSMPEPVMLPEKEIRSHVQSIREGFRINWMNMRDALTGQVMWESGEWDCGLDELEAQVPREILSCRQVSRELNFSSVEVLTSLRLVQSVIFKGEPLEEWNFHFGFVIPNSTNTWQQTIEAAEEEEMLPAELLSGNVIIETTFLDGDCPIMTQRVRIWYV</sequence>
<dbReference type="AlphaFoldDB" id="A0A1Q9CXX2"/>
<evidence type="ECO:0000256" key="1">
    <source>
        <dbReference type="ARBA" id="ARBA00008102"/>
    </source>
</evidence>
<evidence type="ECO:0000313" key="4">
    <source>
        <dbReference type="Proteomes" id="UP000186817"/>
    </source>
</evidence>
<name>A0A1Q9CXX2_SYMMI</name>
<feature type="domain" description="GMP phosphodiesterase delta subunit" evidence="2">
    <location>
        <begin position="56"/>
        <end position="194"/>
    </location>
</feature>
<dbReference type="PANTHER" id="PTHR12976">
    <property type="entry name" value="RETINAL ROD RHODOPSIN-SENSITIVE CGMP 3',5'-CYCLIC PHOSPHODIESTERASE DELTA-SUBUNIT"/>
    <property type="match status" value="1"/>
</dbReference>
<accession>A0A1Q9CXX2</accession>
<dbReference type="InterPro" id="IPR008015">
    <property type="entry name" value="PDED_dom"/>
</dbReference>
<dbReference type="GO" id="GO:0005737">
    <property type="term" value="C:cytoplasm"/>
    <property type="evidence" value="ECO:0007669"/>
    <property type="project" value="TreeGrafter"/>
</dbReference>
<evidence type="ECO:0000313" key="3">
    <source>
        <dbReference type="EMBL" id="OLP87757.1"/>
    </source>
</evidence>
<dbReference type="SUPFAM" id="SSF81296">
    <property type="entry name" value="E set domains"/>
    <property type="match status" value="1"/>
</dbReference>
<dbReference type="Gene3D" id="2.70.50.40">
    <property type="entry name" value="GMP phosphodiesterase, delta subunit"/>
    <property type="match status" value="1"/>
</dbReference>
<dbReference type="OrthoDB" id="10248777at2759"/>
<protein>
    <submittedName>
        <fullName evidence="3">Retinal rod rhodopsin-sensitive cGMP 3',5'-cyclic phosphodiesterase subunit delta</fullName>
    </submittedName>
</protein>
<dbReference type="InterPro" id="IPR014756">
    <property type="entry name" value="Ig_E-set"/>
</dbReference>
<keyword evidence="4" id="KW-1185">Reference proteome</keyword>